<evidence type="ECO:0000313" key="2">
    <source>
        <dbReference type="Proteomes" id="UP000027586"/>
    </source>
</evidence>
<dbReference type="Proteomes" id="UP000027586">
    <property type="component" value="Unassembled WGS sequence"/>
</dbReference>
<dbReference type="PANTHER" id="PTHR39473:SF1">
    <property type="entry name" value="DINB-LIKE DOMAIN-CONTAINING PROTEIN"/>
    <property type="match status" value="1"/>
</dbReference>
<comment type="caution">
    <text evidence="1">The sequence shown here is derived from an EMBL/GenBank/DDBJ whole genome shotgun (WGS) entry which is preliminary data.</text>
</comment>
<dbReference type="STRING" id="1263082.A0A068RT87"/>
<dbReference type="OrthoDB" id="5564877at2759"/>
<dbReference type="PANTHER" id="PTHR39473">
    <property type="match status" value="1"/>
</dbReference>
<keyword evidence="2" id="KW-1185">Reference proteome</keyword>
<protein>
    <recommendedName>
        <fullName evidence="3">DinB-like domain-containing protein</fullName>
    </recommendedName>
</protein>
<evidence type="ECO:0008006" key="3">
    <source>
        <dbReference type="Google" id="ProtNLM"/>
    </source>
</evidence>
<reference evidence="1" key="1">
    <citation type="submission" date="2013-08" db="EMBL/GenBank/DDBJ databases">
        <title>Gene expansion shapes genome architecture in the human pathogen Lichtheimia corymbifera: an evolutionary genomics analysis in the ancient terrestrial Mucorales (Mucoromycotina).</title>
        <authorList>
            <person name="Schwartze V.U."/>
            <person name="Winter S."/>
            <person name="Shelest E."/>
            <person name="Marcet-Houben M."/>
            <person name="Horn F."/>
            <person name="Wehner S."/>
            <person name="Hoffmann K."/>
            <person name="Riege K."/>
            <person name="Sammeth M."/>
            <person name="Nowrousian M."/>
            <person name="Valiante V."/>
            <person name="Linde J."/>
            <person name="Jacobsen I.D."/>
            <person name="Marz M."/>
            <person name="Brakhage A.A."/>
            <person name="Gabaldon T."/>
            <person name="Bocker S."/>
            <person name="Voigt K."/>
        </authorList>
    </citation>
    <scope>NUCLEOTIDE SEQUENCE [LARGE SCALE GENOMIC DNA]</scope>
    <source>
        <strain evidence="1">FSU 9682</strain>
    </source>
</reference>
<name>A0A068RT87_9FUNG</name>
<gene>
    <name evidence="1" type="ORF">LCOR_04348.1</name>
</gene>
<proteinExistence type="predicted"/>
<evidence type="ECO:0000313" key="1">
    <source>
        <dbReference type="EMBL" id="CDH52920.1"/>
    </source>
</evidence>
<dbReference type="EMBL" id="CBTN010000015">
    <property type="protein sequence ID" value="CDH52920.1"/>
    <property type="molecule type" value="Genomic_DNA"/>
</dbReference>
<organism evidence="1 2">
    <name type="scientific">Lichtheimia corymbifera JMRC:FSU:9682</name>
    <dbReference type="NCBI Taxonomy" id="1263082"/>
    <lineage>
        <taxon>Eukaryota</taxon>
        <taxon>Fungi</taxon>
        <taxon>Fungi incertae sedis</taxon>
        <taxon>Mucoromycota</taxon>
        <taxon>Mucoromycotina</taxon>
        <taxon>Mucoromycetes</taxon>
        <taxon>Mucorales</taxon>
        <taxon>Lichtheimiaceae</taxon>
        <taxon>Lichtheimia</taxon>
    </lineage>
</organism>
<sequence>MASTSATLTFEKNAMFIVANKLLQQLIDLLDSLPPSSDNHDDDDQVYTKPSIVMPGGTIGKHSRHIYDHFHLLLLHNPKLGSDPTNNNNRWIVDFDDRSRDRPMEVQHENAVRSLKEMQQKLHQAQAKIPLDTPLLLVATIDDNDKIPKYHMESSFERELWYCCMHAIHHYASIKAICIEHNVPVPQEFGVAPSTTLYHHQHQKMTGHL</sequence>
<dbReference type="VEuPathDB" id="FungiDB:LCOR_04348.1"/>
<dbReference type="AlphaFoldDB" id="A0A068RT87"/>
<accession>A0A068RT87</accession>